<dbReference type="Pfam" id="PF05239">
    <property type="entry name" value="PRC"/>
    <property type="match status" value="1"/>
</dbReference>
<dbReference type="InterPro" id="IPR011033">
    <property type="entry name" value="PRC_barrel-like_sf"/>
</dbReference>
<keyword evidence="3" id="KW-1185">Reference proteome</keyword>
<evidence type="ECO:0000313" key="3">
    <source>
        <dbReference type="Proteomes" id="UP000015347"/>
    </source>
</evidence>
<protein>
    <recommendedName>
        <fullName evidence="1">PRC-barrel domain-containing protein</fullName>
    </recommendedName>
</protein>
<dbReference type="Proteomes" id="UP000015347">
    <property type="component" value="Unassembled WGS sequence"/>
</dbReference>
<proteinExistence type="predicted"/>
<gene>
    <name evidence="2" type="ORF">Salmuc_00659</name>
</gene>
<evidence type="ECO:0000313" key="2">
    <source>
        <dbReference type="EMBL" id="EPX85061.1"/>
    </source>
</evidence>
<evidence type="ECO:0000259" key="1">
    <source>
        <dbReference type="Pfam" id="PF05239"/>
    </source>
</evidence>
<reference evidence="3" key="1">
    <citation type="journal article" date="2014" name="Stand. Genomic Sci.">
        <title>Genome sequence of the exopolysaccharide-producing Salipiger mucosus type strain (DSM 16094(T)), a moderately halophilic member of the Roseobacter clade.</title>
        <authorList>
            <person name="Riedel T."/>
            <person name="Spring S."/>
            <person name="Fiebig A."/>
            <person name="Petersen J."/>
            <person name="Kyrpides N.C."/>
            <person name="Goker M."/>
            <person name="Klenk H.P."/>
        </authorList>
    </citation>
    <scope>NUCLEOTIDE SEQUENCE [LARGE SCALE GENOMIC DNA]</scope>
    <source>
        <strain evidence="3">DSM 16094</strain>
    </source>
</reference>
<dbReference type="Gene3D" id="2.30.30.240">
    <property type="entry name" value="PRC-barrel domain"/>
    <property type="match status" value="1"/>
</dbReference>
<dbReference type="HOGENOM" id="CLU_1209110_0_0_5"/>
<dbReference type="SUPFAM" id="SSF50346">
    <property type="entry name" value="PRC-barrel domain"/>
    <property type="match status" value="2"/>
</dbReference>
<organism evidence="2 3">
    <name type="scientific">Salipiger mucosus DSM 16094</name>
    <dbReference type="NCBI Taxonomy" id="1123237"/>
    <lineage>
        <taxon>Bacteria</taxon>
        <taxon>Pseudomonadati</taxon>
        <taxon>Pseudomonadota</taxon>
        <taxon>Alphaproteobacteria</taxon>
        <taxon>Rhodobacterales</taxon>
        <taxon>Roseobacteraceae</taxon>
        <taxon>Salipiger</taxon>
    </lineage>
</organism>
<sequence>MLISLSDLCKSWRARAGNNRFGVTDLLFDPDRQRVTYLAVKPGGWTSTDQALAAASLMGSVDPEGREITLEITEDELARAPRWAGERSGLAEMLAGLPPLVIGPFGATHAPLALASQAAEGLGPADEETDPRAETARERYEQLSHWLGRPVFARDGEVGVVGDLLHDPDENRIAYLVVDNDRLFGRRQRAVPFAEVAHRVDDDHGGHVVLEASTTELESAPSREDLASV</sequence>
<dbReference type="AlphaFoldDB" id="S9QUL7"/>
<dbReference type="InterPro" id="IPR027275">
    <property type="entry name" value="PRC-brl_dom"/>
</dbReference>
<dbReference type="RefSeq" id="WP_020038975.1">
    <property type="nucleotide sequence ID" value="NZ_KE557273.1"/>
</dbReference>
<accession>S9QUL7</accession>
<name>S9QUL7_9RHOB</name>
<comment type="caution">
    <text evidence="2">The sequence shown here is derived from an EMBL/GenBank/DDBJ whole genome shotgun (WGS) entry which is preliminary data.</text>
</comment>
<dbReference type="EMBL" id="APVH01000011">
    <property type="protein sequence ID" value="EPX85061.1"/>
    <property type="molecule type" value="Genomic_DNA"/>
</dbReference>
<feature type="domain" description="PRC-barrel" evidence="1">
    <location>
        <begin position="143"/>
        <end position="202"/>
    </location>
</feature>
<dbReference type="OrthoDB" id="7865530at2"/>
<dbReference type="eggNOG" id="ENOG5032SKN">
    <property type="taxonomic scope" value="Bacteria"/>
</dbReference>
<dbReference type="STRING" id="1123237.Salmuc_00659"/>